<dbReference type="GO" id="GO:0098552">
    <property type="term" value="C:side of membrane"/>
    <property type="evidence" value="ECO:0007669"/>
    <property type="project" value="UniProtKB-KW"/>
</dbReference>
<evidence type="ECO:0000256" key="14">
    <source>
        <dbReference type="PIRSR" id="PIRSR601952-1"/>
    </source>
</evidence>
<dbReference type="SMART" id="SM00098">
    <property type="entry name" value="alkPPc"/>
    <property type="match status" value="2"/>
</dbReference>
<gene>
    <name evidence="18" type="ORF">DGYR_LOCUS5605</name>
</gene>
<keyword evidence="6" id="KW-0336">GPI-anchor</keyword>
<evidence type="ECO:0000256" key="6">
    <source>
        <dbReference type="ARBA" id="ARBA00022622"/>
    </source>
</evidence>
<evidence type="ECO:0000256" key="17">
    <source>
        <dbReference type="SAM" id="SignalP"/>
    </source>
</evidence>
<feature type="binding site" evidence="15">
    <location>
        <position position="58"/>
    </location>
    <ligand>
        <name>Zn(2+)</name>
        <dbReference type="ChEBI" id="CHEBI:29105"/>
        <label>2</label>
    </ligand>
</feature>
<dbReference type="GO" id="GO:0005886">
    <property type="term" value="C:plasma membrane"/>
    <property type="evidence" value="ECO:0007669"/>
    <property type="project" value="UniProtKB-SubCell"/>
</dbReference>
<dbReference type="EC" id="3.1.3.1" evidence="3"/>
<keyword evidence="7 15" id="KW-0479">Metal-binding</keyword>
<dbReference type="FunFam" id="3.40.720.10:FF:000008">
    <property type="entry name" value="Alkaline phosphatase"/>
    <property type="match status" value="2"/>
</dbReference>
<dbReference type="InterPro" id="IPR001952">
    <property type="entry name" value="Alkaline_phosphatase"/>
</dbReference>
<feature type="binding site" evidence="15">
    <location>
        <position position="172"/>
    </location>
    <ligand>
        <name>Mg(2+)</name>
        <dbReference type="ChEBI" id="CHEBI:18420"/>
    </ligand>
</feature>
<keyword evidence="8" id="KW-0378">Hydrolase</keyword>
<feature type="binding site" evidence="15">
    <location>
        <position position="462"/>
    </location>
    <ligand>
        <name>Zn(2+)</name>
        <dbReference type="ChEBI" id="CHEBI:29105"/>
        <label>2</label>
    </ligand>
</feature>
<comment type="cofactor">
    <cofactor evidence="15">
        <name>Mg(2+)</name>
        <dbReference type="ChEBI" id="CHEBI:18420"/>
    </cofactor>
    <text evidence="15">Binds 1 Mg(2+) ion.</text>
</comment>
<dbReference type="Gene3D" id="3.40.720.10">
    <property type="entry name" value="Alkaline Phosphatase, subunit A"/>
    <property type="match status" value="2"/>
</dbReference>
<feature type="signal peptide" evidence="17">
    <location>
        <begin position="1"/>
        <end position="20"/>
    </location>
</feature>
<dbReference type="CDD" id="cd16012">
    <property type="entry name" value="ALP"/>
    <property type="match status" value="2"/>
</dbReference>
<evidence type="ECO:0000256" key="2">
    <source>
        <dbReference type="ARBA" id="ARBA00005984"/>
    </source>
</evidence>
<evidence type="ECO:0000313" key="19">
    <source>
        <dbReference type="Proteomes" id="UP000549394"/>
    </source>
</evidence>
<keyword evidence="5" id="KW-0597">Phosphoprotein</keyword>
<feature type="binding site" evidence="15">
    <location>
        <position position="334"/>
    </location>
    <ligand>
        <name>Mg(2+)</name>
        <dbReference type="ChEBI" id="CHEBI:18420"/>
    </ligand>
</feature>
<evidence type="ECO:0000256" key="7">
    <source>
        <dbReference type="ARBA" id="ARBA00022723"/>
    </source>
</evidence>
<dbReference type="GO" id="GO:0046872">
    <property type="term" value="F:metal ion binding"/>
    <property type="evidence" value="ECO:0007669"/>
    <property type="project" value="UniProtKB-KW"/>
</dbReference>
<comment type="caution">
    <text evidence="18">The sequence shown here is derived from an EMBL/GenBank/DDBJ whole genome shotgun (WGS) entry which is preliminary data.</text>
</comment>
<keyword evidence="17" id="KW-0732">Signal</keyword>
<dbReference type="PANTHER" id="PTHR11596">
    <property type="entry name" value="ALKALINE PHOSPHATASE"/>
    <property type="match status" value="1"/>
</dbReference>
<protein>
    <recommendedName>
        <fullName evidence="3">alkaline phosphatase</fullName>
        <ecNumber evidence="3">3.1.3.1</ecNumber>
    </recommendedName>
</protein>
<evidence type="ECO:0000256" key="3">
    <source>
        <dbReference type="ARBA" id="ARBA00012647"/>
    </source>
</evidence>
<proteinExistence type="inferred from homology"/>
<reference evidence="18 19" key="1">
    <citation type="submission" date="2020-08" db="EMBL/GenBank/DDBJ databases">
        <authorList>
            <person name="Hejnol A."/>
        </authorList>
    </citation>
    <scope>NUCLEOTIDE SEQUENCE [LARGE SCALE GENOMIC DNA]</scope>
</reference>
<accession>A0A7I8VP08</accession>
<feature type="binding site" evidence="15">
    <location>
        <position position="343"/>
    </location>
    <ligand>
        <name>Zn(2+)</name>
        <dbReference type="ChEBI" id="CHEBI:29105"/>
        <label>2</label>
    </ligand>
</feature>
<dbReference type="PANTHER" id="PTHR11596:SF5">
    <property type="entry name" value="ALKALINE PHOSPHATASE"/>
    <property type="match status" value="1"/>
</dbReference>
<evidence type="ECO:0000256" key="9">
    <source>
        <dbReference type="ARBA" id="ARBA00022833"/>
    </source>
</evidence>
<comment type="similarity">
    <text evidence="2 16">Belongs to the alkaline phosphatase family.</text>
</comment>
<keyword evidence="9 15" id="KW-0862">Zinc</keyword>
<keyword evidence="12" id="KW-0325">Glycoprotein</keyword>
<name>A0A7I8VP08_9ANNE</name>
<dbReference type="InterPro" id="IPR017850">
    <property type="entry name" value="Alkaline_phosphatase_core_sf"/>
</dbReference>
<dbReference type="Pfam" id="PF00245">
    <property type="entry name" value="Alk_phosphatase"/>
    <property type="match status" value="2"/>
</dbReference>
<evidence type="ECO:0000313" key="18">
    <source>
        <dbReference type="EMBL" id="CAD5117034.1"/>
    </source>
</evidence>
<evidence type="ECO:0000256" key="10">
    <source>
        <dbReference type="ARBA" id="ARBA00022842"/>
    </source>
</evidence>
<evidence type="ECO:0000256" key="16">
    <source>
        <dbReference type="RuleBase" id="RU003946"/>
    </source>
</evidence>
<dbReference type="AlphaFoldDB" id="A0A7I8VP08"/>
<dbReference type="PRINTS" id="PR00113">
    <property type="entry name" value="ALKPHPHTASE"/>
</dbReference>
<keyword evidence="4" id="KW-1003">Cell membrane</keyword>
<feature type="binding site" evidence="15">
    <location>
        <position position="170"/>
    </location>
    <ligand>
        <name>Mg(2+)</name>
        <dbReference type="ChEBI" id="CHEBI:18420"/>
    </ligand>
</feature>
<evidence type="ECO:0000256" key="4">
    <source>
        <dbReference type="ARBA" id="ARBA00022475"/>
    </source>
</evidence>
<evidence type="ECO:0000256" key="1">
    <source>
        <dbReference type="ARBA" id="ARBA00004609"/>
    </source>
</evidence>
<evidence type="ECO:0000256" key="11">
    <source>
        <dbReference type="ARBA" id="ARBA00023136"/>
    </source>
</evidence>
<evidence type="ECO:0000256" key="15">
    <source>
        <dbReference type="PIRSR" id="PIRSR601952-2"/>
    </source>
</evidence>
<dbReference type="OrthoDB" id="5818554at2759"/>
<keyword evidence="19" id="KW-1185">Reference proteome</keyword>
<organism evidence="18 19">
    <name type="scientific">Dimorphilus gyrociliatus</name>
    <dbReference type="NCBI Taxonomy" id="2664684"/>
    <lineage>
        <taxon>Eukaryota</taxon>
        <taxon>Metazoa</taxon>
        <taxon>Spiralia</taxon>
        <taxon>Lophotrochozoa</taxon>
        <taxon>Annelida</taxon>
        <taxon>Polychaeta</taxon>
        <taxon>Polychaeta incertae sedis</taxon>
        <taxon>Dinophilidae</taxon>
        <taxon>Dimorphilus</taxon>
    </lineage>
</organism>
<dbReference type="SUPFAM" id="SSF53649">
    <property type="entry name" value="Alkaline phosphatase-like"/>
    <property type="match status" value="2"/>
</dbReference>
<feature type="active site" description="Phosphoserine intermediate" evidence="14">
    <location>
        <position position="109"/>
    </location>
</feature>
<feature type="binding site" evidence="15">
    <location>
        <position position="339"/>
    </location>
    <ligand>
        <name>Zn(2+)</name>
        <dbReference type="ChEBI" id="CHEBI:29105"/>
        <label>2</label>
    </ligand>
</feature>
<feature type="binding site" evidence="15">
    <location>
        <position position="380"/>
    </location>
    <ligand>
        <name>Zn(2+)</name>
        <dbReference type="ChEBI" id="CHEBI:29105"/>
        <label>2</label>
    </ligand>
</feature>
<dbReference type="EMBL" id="CAJFCJ010000007">
    <property type="protein sequence ID" value="CAD5117034.1"/>
    <property type="molecule type" value="Genomic_DNA"/>
</dbReference>
<evidence type="ECO:0000256" key="12">
    <source>
        <dbReference type="ARBA" id="ARBA00023180"/>
    </source>
</evidence>
<dbReference type="Proteomes" id="UP000549394">
    <property type="component" value="Unassembled WGS sequence"/>
</dbReference>
<evidence type="ECO:0000256" key="8">
    <source>
        <dbReference type="ARBA" id="ARBA00022801"/>
    </source>
</evidence>
<evidence type="ECO:0000256" key="13">
    <source>
        <dbReference type="ARBA" id="ARBA00023288"/>
    </source>
</evidence>
<evidence type="ECO:0000256" key="5">
    <source>
        <dbReference type="ARBA" id="ARBA00022553"/>
    </source>
</evidence>
<feature type="chain" id="PRO_5029622519" description="alkaline phosphatase" evidence="17">
    <location>
        <begin position="21"/>
        <end position="1027"/>
    </location>
</feature>
<comment type="subcellular location">
    <subcellularLocation>
        <location evidence="1">Cell membrane</location>
        <topology evidence="1">Lipid-anchor</topology>
        <topology evidence="1">GPI-anchor</topology>
    </subcellularLocation>
</comment>
<keyword evidence="10 15" id="KW-0460">Magnesium</keyword>
<feature type="binding site" evidence="15">
    <location>
        <position position="381"/>
    </location>
    <ligand>
        <name>Zn(2+)</name>
        <dbReference type="ChEBI" id="CHEBI:29105"/>
        <label>2</label>
    </ligand>
</feature>
<keyword evidence="13" id="KW-0449">Lipoprotein</keyword>
<dbReference type="GO" id="GO:0004035">
    <property type="term" value="F:alkaline phosphatase activity"/>
    <property type="evidence" value="ECO:0007669"/>
    <property type="project" value="UniProtKB-EC"/>
</dbReference>
<comment type="cofactor">
    <cofactor evidence="15">
        <name>Zn(2+)</name>
        <dbReference type="ChEBI" id="CHEBI:29105"/>
    </cofactor>
    <text evidence="15">Binds 2 Zn(2+) ions.</text>
</comment>
<sequence>MKATVVVIVILIDILSFVKGIREDADYWGKVADEELNIALKVDLKKEKAKNGILYLGDGMGLTTIAAARWYDIQEKKLEGSRESLLSWEKWPFAALSRTYNVDLLTPDSAGTATAFLTGSKTVASVVGVDANVKIKNCSTVEKAKINSIAKSAIAEGKSVGVVTTTRITHATPSALYAHAAYRYYEGSADLPTDQVCEDIASQLINGEVGKKLKVMLGGGRYNFIPKGTYDAEYTNKASKRSDDLNLIEKWKKMKKEDDNLTDEQYKYVQTLDEFNAIDTDKVDYLLGLFNPSHMQYEAHRSEDIWKEPSLSEMVEKAIKILKKNPKGYFLLVEGGRIDHGHHDNQAFLSIKDASAFNEAIAHSQQFISHSDTLQVVTADHSHSFTVSGYSKRTDNILKFATSSNETTLADDKKPYNILAYTTGPGYKTHRKDGPRKDLTKVDTTDPDFVSDSFLPRQWESHGGEDVAIYAKGPWAHLFHSVHEQNYVNHVFEYAMCIGKYKSSCNKTPAGTKIDKNSKEHSEYWKKIGENELKIALEKKKLSQKAKNTVLFVGDGMGLSTVTAARWHHAQKRQIVGSKSQLLSWEDWPDIGLSRTYTVDSLTADSAGSGTALLSGIKTYSQVLGVDMNTKKEICSTTNDGKIDSIAQHALKEGKSVGVITTSRITDATPAALYAHSAFREWEGWAPTPCKDIATQLIEGSVGKQLKVILGGGRKSFIPKDKRDEEDISEMSTRKDNKDLRETWKSMRKDEGLKDDKFAYVERMNEFNSIDPKKVDYLLGLFSGAEMNYEANRLNDTWGEPSLGDMAKKAIEILKKNPKGYLLLVEGGRIDHGHHHNLAHLALDDTLALHDAVEKVEKMTKNDDTLKIVTADHSHSFIINGYSDRSESIFGFARNLEGDRLAEDKKTYTILSYTNGPGYHSNRINDIRKNLTLEETTNPHYAFDSGVPLEDETHSGEDVAIYAKGPFSHLIHGVHEQNYIPYVISYSMCIGKYNKAKHCSTNGNDKLNSMNIYKLLIISVILLFHAK</sequence>
<keyword evidence="11" id="KW-0472">Membrane</keyword>
<feature type="binding site" evidence="15">
    <location>
        <position position="58"/>
    </location>
    <ligand>
        <name>Mg(2+)</name>
        <dbReference type="ChEBI" id="CHEBI:18420"/>
    </ligand>
</feature>